<evidence type="ECO:0000313" key="2">
    <source>
        <dbReference type="Proteomes" id="UP000652761"/>
    </source>
</evidence>
<gene>
    <name evidence="1" type="ORF">Taro_016673</name>
</gene>
<evidence type="ECO:0008006" key="3">
    <source>
        <dbReference type="Google" id="ProtNLM"/>
    </source>
</evidence>
<dbReference type="PANTHER" id="PTHR47600">
    <property type="entry name" value="NUCLEIC ACID-BINDING, OB-FOLD-LIKE PROTEIN"/>
    <property type="match status" value="1"/>
</dbReference>
<sequence length="313" mass="35281">MTPKGAPEEHESSDWRRAEDLLQTGERAEAELISCSSSGFVVSFGSLIGFLPYRTLGAKWKFLAFESWLRKKGLDPSIYRQNLSIMGSYEVQKSNLVDSSQNLTDGFNDKDKLAPDMKLEELFHMYDQEKNKFLSSFVGQMIRVSVVFVDQKSRKLVFSGKPKEKQEMVERKRNLMARLSVGDVVKCCITKITFFGIFVEPDPLNEALESVIGGGTSLDGRLVTAQADEEWADVESLIKELQQIDGVQGVTKGRFFLSPGQAPTFQVYMASMHENQYKLLARYGNKVQEVLVQSSLDKEQMKATILTCTNRVV</sequence>
<evidence type="ECO:0000313" key="1">
    <source>
        <dbReference type="EMBL" id="MQL84188.1"/>
    </source>
</evidence>
<proteinExistence type="predicted"/>
<dbReference type="OrthoDB" id="1899990at2759"/>
<accession>A0A843UL09</accession>
<protein>
    <recommendedName>
        <fullName evidence="3">S1 motif domain-containing protein</fullName>
    </recommendedName>
</protein>
<dbReference type="Proteomes" id="UP000652761">
    <property type="component" value="Unassembled WGS sequence"/>
</dbReference>
<dbReference type="PANTHER" id="PTHR47600:SF1">
    <property type="entry name" value="NUCLEIC ACID-BINDING, OB-FOLD-LIKE PROTEIN"/>
    <property type="match status" value="1"/>
</dbReference>
<dbReference type="EMBL" id="NMUH01000744">
    <property type="protein sequence ID" value="MQL84188.1"/>
    <property type="molecule type" value="Genomic_DNA"/>
</dbReference>
<organism evidence="1 2">
    <name type="scientific">Colocasia esculenta</name>
    <name type="common">Wild taro</name>
    <name type="synonym">Arum esculentum</name>
    <dbReference type="NCBI Taxonomy" id="4460"/>
    <lineage>
        <taxon>Eukaryota</taxon>
        <taxon>Viridiplantae</taxon>
        <taxon>Streptophyta</taxon>
        <taxon>Embryophyta</taxon>
        <taxon>Tracheophyta</taxon>
        <taxon>Spermatophyta</taxon>
        <taxon>Magnoliopsida</taxon>
        <taxon>Liliopsida</taxon>
        <taxon>Araceae</taxon>
        <taxon>Aroideae</taxon>
        <taxon>Colocasieae</taxon>
        <taxon>Colocasia</taxon>
    </lineage>
</organism>
<dbReference type="AlphaFoldDB" id="A0A843UL09"/>
<name>A0A843UL09_COLES</name>
<reference evidence="1" key="1">
    <citation type="submission" date="2017-07" db="EMBL/GenBank/DDBJ databases">
        <title>Taro Niue Genome Assembly and Annotation.</title>
        <authorList>
            <person name="Atibalentja N."/>
            <person name="Keating K."/>
            <person name="Fields C.J."/>
        </authorList>
    </citation>
    <scope>NUCLEOTIDE SEQUENCE</scope>
    <source>
        <strain evidence="1">Niue_2</strain>
        <tissue evidence="1">Leaf</tissue>
    </source>
</reference>
<keyword evidence="2" id="KW-1185">Reference proteome</keyword>
<comment type="caution">
    <text evidence="1">The sequence shown here is derived from an EMBL/GenBank/DDBJ whole genome shotgun (WGS) entry which is preliminary data.</text>
</comment>